<proteinExistence type="predicted"/>
<feature type="region of interest" description="Disordered" evidence="1">
    <location>
        <begin position="1"/>
        <end position="20"/>
    </location>
</feature>
<feature type="transmembrane region" description="Helical" evidence="2">
    <location>
        <begin position="250"/>
        <end position="270"/>
    </location>
</feature>
<evidence type="ECO:0000256" key="2">
    <source>
        <dbReference type="SAM" id="Phobius"/>
    </source>
</evidence>
<dbReference type="OrthoDB" id="3404679at2"/>
<dbReference type="Pfam" id="PF01757">
    <property type="entry name" value="Acyl_transf_3"/>
    <property type="match status" value="1"/>
</dbReference>
<organism evidence="5 6">
    <name type="scientific">Corynebacterium appendicis CIP 107643</name>
    <dbReference type="NCBI Taxonomy" id="1161099"/>
    <lineage>
        <taxon>Bacteria</taxon>
        <taxon>Bacillati</taxon>
        <taxon>Actinomycetota</taxon>
        <taxon>Actinomycetes</taxon>
        <taxon>Mycobacteriales</taxon>
        <taxon>Corynebacteriaceae</taxon>
        <taxon>Corynebacterium</taxon>
    </lineage>
</organism>
<keyword evidence="5" id="KW-0378">Hydrolase</keyword>
<dbReference type="PANTHER" id="PTHR23028">
    <property type="entry name" value="ACETYLTRANSFERASE"/>
    <property type="match status" value="1"/>
</dbReference>
<feature type="transmembrane region" description="Helical" evidence="2">
    <location>
        <begin position="160"/>
        <end position="178"/>
    </location>
</feature>
<dbReference type="Proteomes" id="UP000186292">
    <property type="component" value="Unassembled WGS sequence"/>
</dbReference>
<dbReference type="GO" id="GO:0009103">
    <property type="term" value="P:lipopolysaccharide biosynthetic process"/>
    <property type="evidence" value="ECO:0007669"/>
    <property type="project" value="TreeGrafter"/>
</dbReference>
<gene>
    <name evidence="5" type="ORF">SAMN05444817_103160</name>
</gene>
<evidence type="ECO:0000313" key="6">
    <source>
        <dbReference type="Proteomes" id="UP000186292"/>
    </source>
</evidence>
<dbReference type="EMBL" id="FTOF01000003">
    <property type="protein sequence ID" value="SIS43321.1"/>
    <property type="molecule type" value="Genomic_DNA"/>
</dbReference>
<feature type="transmembrane region" description="Helical" evidence="2">
    <location>
        <begin position="226"/>
        <end position="243"/>
    </location>
</feature>
<feature type="transmembrane region" description="Helical" evidence="2">
    <location>
        <begin position="190"/>
        <end position="206"/>
    </location>
</feature>
<feature type="transmembrane region" description="Helical" evidence="2">
    <location>
        <begin position="53"/>
        <end position="70"/>
    </location>
</feature>
<evidence type="ECO:0000259" key="4">
    <source>
        <dbReference type="Pfam" id="PF19040"/>
    </source>
</evidence>
<feature type="transmembrane region" description="Helical" evidence="2">
    <location>
        <begin position="90"/>
        <end position="109"/>
    </location>
</feature>
<feature type="transmembrane region" description="Helical" evidence="2">
    <location>
        <begin position="28"/>
        <end position="47"/>
    </location>
</feature>
<feature type="domain" description="Acyltransferase 3" evidence="3">
    <location>
        <begin position="24"/>
        <end position="351"/>
    </location>
</feature>
<name>A0A1N7J267_9CORY</name>
<keyword evidence="5" id="KW-0012">Acyltransferase</keyword>
<dbReference type="PANTHER" id="PTHR23028:SF53">
    <property type="entry name" value="ACYL_TRANSF_3 DOMAIN-CONTAINING PROTEIN"/>
    <property type="match status" value="1"/>
</dbReference>
<dbReference type="AlphaFoldDB" id="A0A1N7J267"/>
<keyword evidence="2" id="KW-0812">Transmembrane</keyword>
<dbReference type="InterPro" id="IPR002656">
    <property type="entry name" value="Acyl_transf_3_dom"/>
</dbReference>
<dbReference type="GO" id="GO:0016020">
    <property type="term" value="C:membrane"/>
    <property type="evidence" value="ECO:0007669"/>
    <property type="project" value="TreeGrafter"/>
</dbReference>
<feature type="transmembrane region" description="Helical" evidence="2">
    <location>
        <begin position="305"/>
        <end position="326"/>
    </location>
</feature>
<keyword evidence="6" id="KW-1185">Reference proteome</keyword>
<dbReference type="InterPro" id="IPR043968">
    <property type="entry name" value="SGNH"/>
</dbReference>
<sequence length="757" mass="81723">MTTTVTAQQPTDSKPAPKKQAYRKDLDGLRGIAIGLVVLFHVFVGRVSGGVDVFLLLSGYFFMGSQLRYAMRPNPSLNPWWPFWRTARRLLPALAVVLAAIYAGIRWLTPEIMSQDLAKQFTASVLYFQNYELASQNLDYAAAGAETSPLQHLWSMSVQGQFYVFAITTGVIVAFLASRVGVSNTKLRRGIIALLAVLAVASFAYASRHGLVGTPKNYYEFPSRLWELAFGALLAMLPVTNIIPEKLRGAAAALGVAAIAVTGAIITTSLAFPGPAALIPLLGAALVVMAGPDQPVARVLSSGPILWLGKVAYSLYLWHWPLLILFTVKSGRPTPTVALGVLVIALSLCLAHLTYTLVEDPLRQHGKRPKAGDTPVRTARASLATTEGRGRAVGGALIGAILLGVLSIQPLHARQVDNADFNLTSEKYPGAMANFGEKVPEAQPQPDPNLIADIFPPTADDNCIIFMDQPADMLPGPHCVWGDPEAETTVVLFGGSHSEPWLIPLDELGKEHGFKVMPMVRQSCPLILDDLDTVSPECAEWSRLAFNTIIEMKPDLTISTATRPEGRAGEGSPGPDIVPSSYATVWEELQANDIPFLGMRDNPWVFSREGAHMDPNECLIAGNDFEACSTLRDTVYGGADPSAEYLFPENKQWGLDTSDWFCDDELCPPIIGNVYVYRDQNHVSNAYAATTAPLLWAKLQEVFAALGTPVKGLEQASALDPEQGSLTGQQEEGVDTGDVGKPSVEANPDLLPELGDQ</sequence>
<evidence type="ECO:0000256" key="1">
    <source>
        <dbReference type="SAM" id="MobiDB-lite"/>
    </source>
</evidence>
<evidence type="ECO:0000313" key="5">
    <source>
        <dbReference type="EMBL" id="SIS43321.1"/>
    </source>
</evidence>
<feature type="transmembrane region" description="Helical" evidence="2">
    <location>
        <begin position="392"/>
        <end position="411"/>
    </location>
</feature>
<dbReference type="GO" id="GO:0016747">
    <property type="term" value="F:acyltransferase activity, transferring groups other than amino-acyl groups"/>
    <property type="evidence" value="ECO:0007669"/>
    <property type="project" value="InterPro"/>
</dbReference>
<feature type="region of interest" description="Disordered" evidence="1">
    <location>
        <begin position="717"/>
        <end position="757"/>
    </location>
</feature>
<dbReference type="Pfam" id="PF19040">
    <property type="entry name" value="SGNH"/>
    <property type="match status" value="1"/>
</dbReference>
<keyword evidence="5" id="KW-0808">Transferase</keyword>
<dbReference type="RefSeq" id="WP_084560518.1">
    <property type="nucleotide sequence ID" value="NZ_CP046976.1"/>
</dbReference>
<reference evidence="6" key="1">
    <citation type="submission" date="2017-01" db="EMBL/GenBank/DDBJ databases">
        <authorList>
            <person name="Varghese N."/>
            <person name="Submissions S."/>
        </authorList>
    </citation>
    <scope>NUCLEOTIDE SEQUENCE [LARGE SCALE GENOMIC DNA]</scope>
    <source>
        <strain evidence="6">DSM 44531</strain>
    </source>
</reference>
<keyword evidence="2" id="KW-1133">Transmembrane helix</keyword>
<feature type="transmembrane region" description="Helical" evidence="2">
    <location>
        <begin position="338"/>
        <end position="358"/>
    </location>
</feature>
<dbReference type="GO" id="GO:0016787">
    <property type="term" value="F:hydrolase activity"/>
    <property type="evidence" value="ECO:0007669"/>
    <property type="project" value="UniProtKB-KW"/>
</dbReference>
<feature type="compositionally biased region" description="Polar residues" evidence="1">
    <location>
        <begin position="1"/>
        <end position="12"/>
    </location>
</feature>
<feature type="transmembrane region" description="Helical" evidence="2">
    <location>
        <begin position="276"/>
        <end position="293"/>
    </location>
</feature>
<dbReference type="STRING" id="1161099.SAMN05444817_103160"/>
<accession>A0A1N7J267</accession>
<dbReference type="InterPro" id="IPR050879">
    <property type="entry name" value="Acyltransferase_3"/>
</dbReference>
<evidence type="ECO:0000259" key="3">
    <source>
        <dbReference type="Pfam" id="PF01757"/>
    </source>
</evidence>
<keyword evidence="2" id="KW-0472">Membrane</keyword>
<feature type="domain" description="SGNH" evidence="4">
    <location>
        <begin position="475"/>
        <end position="695"/>
    </location>
</feature>
<protein>
    <submittedName>
        <fullName evidence="5">Peptidoglycan/LPS O-acetylase OafA/YrhL, contains acyltransferase and SGNH-hydrolase domains</fullName>
    </submittedName>
</protein>